<keyword evidence="7" id="KW-1185">Reference proteome</keyword>
<dbReference type="SUPFAM" id="SSF52151">
    <property type="entry name" value="FabD/lysophospholipase-like"/>
    <property type="match status" value="1"/>
</dbReference>
<dbReference type="Gene3D" id="3.30.70.250">
    <property type="entry name" value="Malonyl-CoA ACP transacylase, ACP-binding"/>
    <property type="match status" value="1"/>
</dbReference>
<dbReference type="SUPFAM" id="SSF55048">
    <property type="entry name" value="Probable ACP-binding domain of malonyl-CoA ACP transacylase"/>
    <property type="match status" value="1"/>
</dbReference>
<evidence type="ECO:0000256" key="3">
    <source>
        <dbReference type="ARBA" id="ARBA00023315"/>
    </source>
</evidence>
<evidence type="ECO:0000256" key="4">
    <source>
        <dbReference type="ARBA" id="ARBA00048462"/>
    </source>
</evidence>
<dbReference type="NCBIfam" id="TIGR00128">
    <property type="entry name" value="fabD"/>
    <property type="match status" value="1"/>
</dbReference>
<feature type="domain" description="Malonyl-CoA:ACP transacylase (MAT)" evidence="5">
    <location>
        <begin position="14"/>
        <end position="318"/>
    </location>
</feature>
<gene>
    <name evidence="6" type="ORF">JCM16418_322</name>
</gene>
<evidence type="ECO:0000256" key="2">
    <source>
        <dbReference type="ARBA" id="ARBA00022679"/>
    </source>
</evidence>
<organism evidence="6 7">
    <name type="scientific">Paenibacillus pini JCM 16418</name>
    <dbReference type="NCBI Taxonomy" id="1236976"/>
    <lineage>
        <taxon>Bacteria</taxon>
        <taxon>Bacillati</taxon>
        <taxon>Bacillota</taxon>
        <taxon>Bacilli</taxon>
        <taxon>Bacillales</taxon>
        <taxon>Paenibacillaceae</taxon>
        <taxon>Paenibacillus</taxon>
    </lineage>
</organism>
<dbReference type="OrthoDB" id="9805460at2"/>
<dbReference type="PANTHER" id="PTHR42681">
    <property type="entry name" value="MALONYL-COA-ACYL CARRIER PROTEIN TRANSACYLASE, MITOCHONDRIAL"/>
    <property type="match status" value="1"/>
</dbReference>
<keyword evidence="2" id="KW-0808">Transferase</keyword>
<evidence type="ECO:0000313" key="6">
    <source>
        <dbReference type="EMBL" id="GAF06369.1"/>
    </source>
</evidence>
<dbReference type="STRING" id="1236976.JCM16418_322"/>
<dbReference type="Proteomes" id="UP000019364">
    <property type="component" value="Unassembled WGS sequence"/>
</dbReference>
<protein>
    <recommendedName>
        <fullName evidence="1">[acyl-carrier-protein] S-malonyltransferase</fullName>
        <ecNumber evidence="1">2.3.1.39</ecNumber>
    </recommendedName>
</protein>
<dbReference type="AlphaFoldDB" id="W7YVA2"/>
<dbReference type="InterPro" id="IPR004410">
    <property type="entry name" value="Malonyl_CoA-ACP_transAc_FabD"/>
</dbReference>
<comment type="caution">
    <text evidence="6">The sequence shown here is derived from an EMBL/GenBank/DDBJ whole genome shotgun (WGS) entry which is preliminary data.</text>
</comment>
<dbReference type="GO" id="GO:0004314">
    <property type="term" value="F:[acyl-carrier-protein] S-malonyltransferase activity"/>
    <property type="evidence" value="ECO:0007669"/>
    <property type="project" value="UniProtKB-EC"/>
</dbReference>
<dbReference type="InterPro" id="IPR014043">
    <property type="entry name" value="Acyl_transferase_dom"/>
</dbReference>
<dbReference type="InterPro" id="IPR050858">
    <property type="entry name" value="Mal-CoA-ACP_Trans/PKS_FabD"/>
</dbReference>
<evidence type="ECO:0000256" key="1">
    <source>
        <dbReference type="ARBA" id="ARBA00013258"/>
    </source>
</evidence>
<dbReference type="PANTHER" id="PTHR42681:SF1">
    <property type="entry name" value="MALONYL-COA-ACYL CARRIER PROTEIN TRANSACYLASE, MITOCHONDRIAL"/>
    <property type="match status" value="1"/>
</dbReference>
<dbReference type="Gene3D" id="3.40.366.10">
    <property type="entry name" value="Malonyl-Coenzyme A Acyl Carrier Protein, domain 2"/>
    <property type="match status" value="1"/>
</dbReference>
<dbReference type="RefSeq" id="WP_052019970.1">
    <property type="nucleotide sequence ID" value="NZ_BAVZ01000001.1"/>
</dbReference>
<dbReference type="InterPro" id="IPR016035">
    <property type="entry name" value="Acyl_Trfase/lysoPLipase"/>
</dbReference>
<dbReference type="SMART" id="SM00827">
    <property type="entry name" value="PKS_AT"/>
    <property type="match status" value="1"/>
</dbReference>
<sequence length="419" mass="46184">MLHGKDSFSISRSGSHYIGMGQSLFDRFTIAKQTFEEAGDILGYDLASLCFSGSMSDLNQPSRMQPALLTASVAAYRVFMQEIGVTPDFCAGHSLGEYSALTCAGAIRFSDAVRLAEVRGTLAQKYADECDGAMSIIDQVSASQLEAWCNELGKQGSVASVSCYNAELQAAISGSSAGVYAIEDLVLENGGNVTPLMMSAPFHSQWMEPVVAQFRSTLSEIRYQHFKMPVISNVSAKPYRGKDSIAGLLASQLLRPVQWQATLKYLKRMGVTMAIELGPKNVLSALVKLETPATRTYSFDQVADRNELFTMFGSKPEYTKHRLTLLNRMLAAAVSQPNTNENQELFRSGVVEPYQRIEEMAEQTERDGIPPSMEQIEDAFGMLHTILRTKGLSEIEVEDIVYRIKEETSHPYLQIAAMV</sequence>
<proteinExistence type="predicted"/>
<accession>W7YVA2</accession>
<keyword evidence="3" id="KW-0012">Acyltransferase</keyword>
<dbReference type="InterPro" id="IPR001227">
    <property type="entry name" value="Ac_transferase_dom_sf"/>
</dbReference>
<dbReference type="eggNOG" id="COG0331">
    <property type="taxonomic scope" value="Bacteria"/>
</dbReference>
<dbReference type="EC" id="2.3.1.39" evidence="1"/>
<reference evidence="6 7" key="1">
    <citation type="journal article" date="2014" name="Genome Announc.">
        <title>Draft Genome Sequence of Paenibacillus pini JCM 16418T, Isolated from the Rhizosphere of Pine Tree.</title>
        <authorList>
            <person name="Yuki M."/>
            <person name="Oshima K."/>
            <person name="Suda W."/>
            <person name="Oshida Y."/>
            <person name="Kitamura K."/>
            <person name="Iida Y."/>
            <person name="Hattori M."/>
            <person name="Ohkuma M."/>
        </authorList>
    </citation>
    <scope>NUCLEOTIDE SEQUENCE [LARGE SCALE GENOMIC DNA]</scope>
    <source>
        <strain evidence="6 7">JCM 16418</strain>
    </source>
</reference>
<dbReference type="Pfam" id="PF00698">
    <property type="entry name" value="Acyl_transf_1"/>
    <property type="match status" value="1"/>
</dbReference>
<evidence type="ECO:0000259" key="5">
    <source>
        <dbReference type="SMART" id="SM00827"/>
    </source>
</evidence>
<name>W7YVA2_9BACL</name>
<dbReference type="EMBL" id="BAVZ01000001">
    <property type="protein sequence ID" value="GAF06369.1"/>
    <property type="molecule type" value="Genomic_DNA"/>
</dbReference>
<comment type="catalytic activity">
    <reaction evidence="4">
        <text>holo-[ACP] + malonyl-CoA = malonyl-[ACP] + CoA</text>
        <dbReference type="Rhea" id="RHEA:41792"/>
        <dbReference type="Rhea" id="RHEA-COMP:9623"/>
        <dbReference type="Rhea" id="RHEA-COMP:9685"/>
        <dbReference type="ChEBI" id="CHEBI:57287"/>
        <dbReference type="ChEBI" id="CHEBI:57384"/>
        <dbReference type="ChEBI" id="CHEBI:64479"/>
        <dbReference type="ChEBI" id="CHEBI:78449"/>
        <dbReference type="EC" id="2.3.1.39"/>
    </reaction>
</comment>
<evidence type="ECO:0000313" key="7">
    <source>
        <dbReference type="Proteomes" id="UP000019364"/>
    </source>
</evidence>
<dbReference type="GO" id="GO:0006633">
    <property type="term" value="P:fatty acid biosynthetic process"/>
    <property type="evidence" value="ECO:0007669"/>
    <property type="project" value="TreeGrafter"/>
</dbReference>
<dbReference type="InterPro" id="IPR016036">
    <property type="entry name" value="Malonyl_transacylase_ACP-bd"/>
</dbReference>